<dbReference type="PATRIC" id="fig|1280951.3.peg.2664"/>
<evidence type="ECO:0000259" key="3">
    <source>
        <dbReference type="SMART" id="SM00829"/>
    </source>
</evidence>
<organism evidence="4 5">
    <name type="scientific">Hyphomonas hirschiana VP5</name>
    <dbReference type="NCBI Taxonomy" id="1280951"/>
    <lineage>
        <taxon>Bacteria</taxon>
        <taxon>Pseudomonadati</taxon>
        <taxon>Pseudomonadota</taxon>
        <taxon>Alphaproteobacteria</taxon>
        <taxon>Hyphomonadales</taxon>
        <taxon>Hyphomonadaceae</taxon>
        <taxon>Hyphomonas</taxon>
    </lineage>
</organism>
<dbReference type="CDD" id="cd05286">
    <property type="entry name" value="QOR2"/>
    <property type="match status" value="1"/>
</dbReference>
<evidence type="ECO:0000313" key="5">
    <source>
        <dbReference type="Proteomes" id="UP000025061"/>
    </source>
</evidence>
<dbReference type="SUPFAM" id="SSF51735">
    <property type="entry name" value="NAD(P)-binding Rossmann-fold domains"/>
    <property type="match status" value="1"/>
</dbReference>
<dbReference type="EMBL" id="ARYI01000011">
    <property type="protein sequence ID" value="KCZ91551.1"/>
    <property type="molecule type" value="Genomic_DNA"/>
</dbReference>
<dbReference type="InterPro" id="IPR036291">
    <property type="entry name" value="NAD(P)-bd_dom_sf"/>
</dbReference>
<dbReference type="InterPro" id="IPR013149">
    <property type="entry name" value="ADH-like_C"/>
</dbReference>
<evidence type="ECO:0000313" key="4">
    <source>
        <dbReference type="EMBL" id="KCZ91551.1"/>
    </source>
</evidence>
<comment type="caution">
    <text evidence="4">The sequence shown here is derived from an EMBL/GenBank/DDBJ whole genome shotgun (WGS) entry which is preliminary data.</text>
</comment>
<dbReference type="InterPro" id="IPR047618">
    <property type="entry name" value="QOR-like"/>
</dbReference>
<dbReference type="GO" id="GO:0070402">
    <property type="term" value="F:NADPH binding"/>
    <property type="evidence" value="ECO:0007669"/>
    <property type="project" value="TreeGrafter"/>
</dbReference>
<dbReference type="InterPro" id="IPR013154">
    <property type="entry name" value="ADH-like_N"/>
</dbReference>
<feature type="domain" description="Enoyl reductase (ER)" evidence="3">
    <location>
        <begin position="15"/>
        <end position="323"/>
    </location>
</feature>
<dbReference type="Proteomes" id="UP000025061">
    <property type="component" value="Unassembled WGS sequence"/>
</dbReference>
<dbReference type="AlphaFoldDB" id="A0A059FM23"/>
<accession>A0A059FM23</accession>
<dbReference type="GO" id="GO:0035925">
    <property type="term" value="F:mRNA 3'-UTR AU-rich region binding"/>
    <property type="evidence" value="ECO:0007669"/>
    <property type="project" value="TreeGrafter"/>
</dbReference>
<dbReference type="Pfam" id="PF08240">
    <property type="entry name" value="ADH_N"/>
    <property type="match status" value="1"/>
</dbReference>
<dbReference type="Gene3D" id="3.90.180.10">
    <property type="entry name" value="Medium-chain alcohol dehydrogenases, catalytic domain"/>
    <property type="match status" value="1"/>
</dbReference>
<sequence>MTEQNAYAIRIQKTGGPEVLAAEAIAPRAPGAGEALVRQTAVGLNFIDTYHRSGLYPMKLPATLGSEAAGVVEAVGEGVTHLKAGDRVAYLAGGTYATHYTGAAASMVSLPDFVSDEEGAALMLKGLTAWMLLFEIRPVKAGDTVLIWAPVGGVGTILTPWAAHLGARVIGVTSSEEKAAKAKALGAAEVVVGYDGVAEKVRALNGGKGVDIAFDSVGKISAEGSLGSLKPRGWFITYGNASGPVDPIPPARLAQGGSLIMTRPGVFTFLQPPGALARGAGLVFEALKAGVFKADIGQRFALKDVAEAHKALESGKTTGATILTP</sequence>
<dbReference type="InterPro" id="IPR011032">
    <property type="entry name" value="GroES-like_sf"/>
</dbReference>
<dbReference type="SUPFAM" id="SSF50129">
    <property type="entry name" value="GroES-like"/>
    <property type="match status" value="1"/>
</dbReference>
<protein>
    <submittedName>
        <fullName evidence="4">Putative quinone oxidoreductase</fullName>
    </submittedName>
</protein>
<dbReference type="InterPro" id="IPR020843">
    <property type="entry name" value="ER"/>
</dbReference>
<dbReference type="Pfam" id="PF00107">
    <property type="entry name" value="ADH_zinc_N"/>
    <property type="match status" value="1"/>
</dbReference>
<dbReference type="RefSeq" id="WP_011647722.1">
    <property type="nucleotide sequence ID" value="NZ_ARYI01000011.1"/>
</dbReference>
<proteinExistence type="predicted"/>
<evidence type="ECO:0000256" key="2">
    <source>
        <dbReference type="ARBA" id="ARBA00023002"/>
    </source>
</evidence>
<dbReference type="PANTHER" id="PTHR48106:SF13">
    <property type="entry name" value="QUINONE OXIDOREDUCTASE-RELATED"/>
    <property type="match status" value="1"/>
</dbReference>
<name>A0A059FM23_9PROT</name>
<dbReference type="SMART" id="SM00829">
    <property type="entry name" value="PKS_ER"/>
    <property type="match status" value="1"/>
</dbReference>
<keyword evidence="5" id="KW-1185">Reference proteome</keyword>
<dbReference type="Gene3D" id="3.40.50.720">
    <property type="entry name" value="NAD(P)-binding Rossmann-like Domain"/>
    <property type="match status" value="1"/>
</dbReference>
<keyword evidence="2" id="KW-0560">Oxidoreductase</keyword>
<keyword evidence="1" id="KW-0521">NADP</keyword>
<dbReference type="GO" id="GO:0003960">
    <property type="term" value="F:quinone reductase (NADPH) activity"/>
    <property type="evidence" value="ECO:0007669"/>
    <property type="project" value="InterPro"/>
</dbReference>
<evidence type="ECO:0000256" key="1">
    <source>
        <dbReference type="ARBA" id="ARBA00022857"/>
    </source>
</evidence>
<gene>
    <name evidence="4" type="ORF">HHI_13204</name>
</gene>
<reference evidence="4 5" key="1">
    <citation type="submission" date="2013-04" db="EMBL/GenBank/DDBJ databases">
        <title>Hyphomonas hirschiana VP5 Genome Sequencing.</title>
        <authorList>
            <person name="Lai Q."/>
            <person name="Shao Z."/>
        </authorList>
    </citation>
    <scope>NUCLEOTIDE SEQUENCE [LARGE SCALE GENOMIC DNA]</scope>
    <source>
        <strain evidence="4 5">VP5</strain>
    </source>
</reference>
<dbReference type="OrthoDB" id="9805883at2"/>
<dbReference type="PANTHER" id="PTHR48106">
    <property type="entry name" value="QUINONE OXIDOREDUCTASE PIG3-RELATED"/>
    <property type="match status" value="1"/>
</dbReference>
<dbReference type="GO" id="GO:0005829">
    <property type="term" value="C:cytosol"/>
    <property type="evidence" value="ECO:0007669"/>
    <property type="project" value="TreeGrafter"/>
</dbReference>